<evidence type="ECO:0000256" key="5">
    <source>
        <dbReference type="ARBA" id="ARBA00023242"/>
    </source>
</evidence>
<dbReference type="PANTHER" id="PTHR31001:SF45">
    <property type="entry name" value="ZN(II)2CYS6 TRANSCRIPTION FACTOR (EUROFUNG)"/>
    <property type="match status" value="1"/>
</dbReference>
<dbReference type="SUPFAM" id="SSF57701">
    <property type="entry name" value="Zn2/Cys6 DNA-binding domain"/>
    <property type="match status" value="1"/>
</dbReference>
<dbReference type="EMBL" id="CAJVPD010000271">
    <property type="protein sequence ID" value="CAG8415521.1"/>
    <property type="molecule type" value="Genomic_DNA"/>
</dbReference>
<feature type="compositionally biased region" description="Basic and acidic residues" evidence="6">
    <location>
        <begin position="79"/>
        <end position="88"/>
    </location>
</feature>
<evidence type="ECO:0000313" key="9">
    <source>
        <dbReference type="Proteomes" id="UP001152592"/>
    </source>
</evidence>
<comment type="subcellular location">
    <subcellularLocation>
        <location evidence="1">Nucleus</location>
    </subcellularLocation>
</comment>
<dbReference type="GO" id="GO:0005634">
    <property type="term" value="C:nucleus"/>
    <property type="evidence" value="ECO:0007669"/>
    <property type="project" value="UniProtKB-SubCell"/>
</dbReference>
<name>A0A9W4JVT3_9EURO</name>
<dbReference type="AlphaFoldDB" id="A0A9W4JVT3"/>
<evidence type="ECO:0000256" key="1">
    <source>
        <dbReference type="ARBA" id="ARBA00004123"/>
    </source>
</evidence>
<dbReference type="PROSITE" id="PS50048">
    <property type="entry name" value="ZN2_CY6_FUNGAL_2"/>
    <property type="match status" value="1"/>
</dbReference>
<gene>
    <name evidence="8" type="ORF">PSALAMII_LOCUS9164</name>
</gene>
<keyword evidence="5" id="KW-0539">Nucleus</keyword>
<dbReference type="InterPro" id="IPR050613">
    <property type="entry name" value="Sec_Metabolite_Reg"/>
</dbReference>
<feature type="domain" description="Zn(2)-C6 fungal-type" evidence="7">
    <location>
        <begin position="9"/>
        <end position="38"/>
    </location>
</feature>
<keyword evidence="2" id="KW-0805">Transcription regulation</keyword>
<accession>A0A9W4JVT3</accession>
<comment type="caution">
    <text evidence="8">The sequence shown here is derived from an EMBL/GenBank/DDBJ whole genome shotgun (WGS) entry which is preliminary data.</text>
</comment>
<evidence type="ECO:0000256" key="2">
    <source>
        <dbReference type="ARBA" id="ARBA00023015"/>
    </source>
</evidence>
<feature type="region of interest" description="Disordered" evidence="6">
    <location>
        <begin position="71"/>
        <end position="113"/>
    </location>
</feature>
<dbReference type="SMART" id="SM00066">
    <property type="entry name" value="GAL4"/>
    <property type="match status" value="1"/>
</dbReference>
<protein>
    <recommendedName>
        <fullName evidence="7">Zn(2)-C6 fungal-type domain-containing protein</fullName>
    </recommendedName>
</protein>
<reference evidence="8" key="1">
    <citation type="submission" date="2021-07" db="EMBL/GenBank/DDBJ databases">
        <authorList>
            <person name="Branca A.L. A."/>
        </authorList>
    </citation>
    <scope>NUCLEOTIDE SEQUENCE</scope>
</reference>
<feature type="compositionally biased region" description="Polar residues" evidence="6">
    <location>
        <begin position="91"/>
        <end position="113"/>
    </location>
</feature>
<evidence type="ECO:0000256" key="6">
    <source>
        <dbReference type="SAM" id="MobiDB-lite"/>
    </source>
</evidence>
<sequence>MSGITRGHSCMLCQRRKVRCDKQKPCGNCVKAKAECTVIPQRPRGKRSAPRPESDLVGRLKRYEELLSRHGIDFNSSLGDRRGSEKPETSVAGNSPSIQSAPSRYSPRMNDQG</sequence>
<evidence type="ECO:0000256" key="4">
    <source>
        <dbReference type="ARBA" id="ARBA00023163"/>
    </source>
</evidence>
<evidence type="ECO:0000256" key="3">
    <source>
        <dbReference type="ARBA" id="ARBA00023125"/>
    </source>
</evidence>
<dbReference type="GO" id="GO:0008270">
    <property type="term" value="F:zinc ion binding"/>
    <property type="evidence" value="ECO:0007669"/>
    <property type="project" value="InterPro"/>
</dbReference>
<dbReference type="InterPro" id="IPR036864">
    <property type="entry name" value="Zn2-C6_fun-type_DNA-bd_sf"/>
</dbReference>
<organism evidence="8 9">
    <name type="scientific">Penicillium salamii</name>
    <dbReference type="NCBI Taxonomy" id="1612424"/>
    <lineage>
        <taxon>Eukaryota</taxon>
        <taxon>Fungi</taxon>
        <taxon>Dikarya</taxon>
        <taxon>Ascomycota</taxon>
        <taxon>Pezizomycotina</taxon>
        <taxon>Eurotiomycetes</taxon>
        <taxon>Eurotiomycetidae</taxon>
        <taxon>Eurotiales</taxon>
        <taxon>Aspergillaceae</taxon>
        <taxon>Penicillium</taxon>
    </lineage>
</organism>
<keyword evidence="4" id="KW-0804">Transcription</keyword>
<dbReference type="Proteomes" id="UP001152592">
    <property type="component" value="Unassembled WGS sequence"/>
</dbReference>
<evidence type="ECO:0000313" key="8">
    <source>
        <dbReference type="EMBL" id="CAG8415521.1"/>
    </source>
</evidence>
<dbReference type="CDD" id="cd00067">
    <property type="entry name" value="GAL4"/>
    <property type="match status" value="1"/>
</dbReference>
<proteinExistence type="predicted"/>
<keyword evidence="3" id="KW-0238">DNA-binding</keyword>
<dbReference type="PANTHER" id="PTHR31001">
    <property type="entry name" value="UNCHARACTERIZED TRANSCRIPTIONAL REGULATORY PROTEIN"/>
    <property type="match status" value="1"/>
</dbReference>
<dbReference type="OrthoDB" id="2289094at2759"/>
<evidence type="ECO:0000259" key="7">
    <source>
        <dbReference type="PROSITE" id="PS50048"/>
    </source>
</evidence>
<dbReference type="GO" id="GO:0003677">
    <property type="term" value="F:DNA binding"/>
    <property type="evidence" value="ECO:0007669"/>
    <property type="project" value="UniProtKB-KW"/>
</dbReference>
<dbReference type="InterPro" id="IPR001138">
    <property type="entry name" value="Zn2Cys6_DnaBD"/>
</dbReference>
<dbReference type="GO" id="GO:0000981">
    <property type="term" value="F:DNA-binding transcription factor activity, RNA polymerase II-specific"/>
    <property type="evidence" value="ECO:0007669"/>
    <property type="project" value="InterPro"/>
</dbReference>
<dbReference type="Gene3D" id="4.10.240.10">
    <property type="entry name" value="Zn(2)-C6 fungal-type DNA-binding domain"/>
    <property type="match status" value="1"/>
</dbReference>
<dbReference type="Pfam" id="PF00172">
    <property type="entry name" value="Zn_clus"/>
    <property type="match status" value="1"/>
</dbReference>